<reference evidence="3" key="1">
    <citation type="journal article" date="2019" name="Int. J. Syst. Evol. Microbiol.">
        <title>The Global Catalogue of Microorganisms (GCM) 10K type strain sequencing project: providing services to taxonomists for standard genome sequencing and annotation.</title>
        <authorList>
            <consortium name="The Broad Institute Genomics Platform"/>
            <consortium name="The Broad Institute Genome Sequencing Center for Infectious Disease"/>
            <person name="Wu L."/>
            <person name="Ma J."/>
        </authorList>
    </citation>
    <scope>NUCLEOTIDE SEQUENCE [LARGE SCALE GENOMIC DNA]</scope>
    <source>
        <strain evidence="3">CCUG 62981</strain>
    </source>
</reference>
<keyword evidence="3" id="KW-1185">Reference proteome</keyword>
<evidence type="ECO:0000313" key="2">
    <source>
        <dbReference type="EMBL" id="MFC4726503.1"/>
    </source>
</evidence>
<organism evidence="2 3">
    <name type="scientific">Glycocaulis abyssi</name>
    <dbReference type="NCBI Taxonomy" id="1433403"/>
    <lineage>
        <taxon>Bacteria</taxon>
        <taxon>Pseudomonadati</taxon>
        <taxon>Pseudomonadota</taxon>
        <taxon>Alphaproteobacteria</taxon>
        <taxon>Maricaulales</taxon>
        <taxon>Maricaulaceae</taxon>
        <taxon>Glycocaulis</taxon>
    </lineage>
</organism>
<dbReference type="EMBL" id="JBHSGQ010000016">
    <property type="protein sequence ID" value="MFC4726503.1"/>
    <property type="molecule type" value="Genomic_DNA"/>
</dbReference>
<keyword evidence="1" id="KW-1133">Transmembrane helix</keyword>
<evidence type="ECO:0000256" key="1">
    <source>
        <dbReference type="SAM" id="Phobius"/>
    </source>
</evidence>
<proteinExistence type="predicted"/>
<evidence type="ECO:0000313" key="3">
    <source>
        <dbReference type="Proteomes" id="UP001596024"/>
    </source>
</evidence>
<keyword evidence="1" id="KW-0812">Transmembrane</keyword>
<keyword evidence="1" id="KW-0472">Membrane</keyword>
<dbReference type="Proteomes" id="UP001596024">
    <property type="component" value="Unassembled WGS sequence"/>
</dbReference>
<feature type="transmembrane region" description="Helical" evidence="1">
    <location>
        <begin position="20"/>
        <end position="41"/>
    </location>
</feature>
<sequence length="132" mass="14291">MREQSKHDGGEAGFILYETLIALTIIAIAVSLFLAGAAAVLGHVERASQRAAAALVANDIVAELRLASRNCPQDATGVRDGLAWRVETECLSQAEAPLHLGLARIAVTVRWREGARPGELRLETWHWVNDAQ</sequence>
<dbReference type="RefSeq" id="WP_371394217.1">
    <property type="nucleotide sequence ID" value="NZ_CP163421.1"/>
</dbReference>
<comment type="caution">
    <text evidence="2">The sequence shown here is derived from an EMBL/GenBank/DDBJ whole genome shotgun (WGS) entry which is preliminary data.</text>
</comment>
<gene>
    <name evidence="2" type="ORF">ACFPB0_14525</name>
</gene>
<accession>A0ABV9NHK7</accession>
<protein>
    <submittedName>
        <fullName evidence="2">Uncharacterized protein</fullName>
    </submittedName>
</protein>
<name>A0ABV9NHK7_9PROT</name>